<protein>
    <submittedName>
        <fullName evidence="2">SusC/RagA family TonB-linked outer membrane protein</fullName>
    </submittedName>
</protein>
<dbReference type="Pfam" id="PF00593">
    <property type="entry name" value="TonB_dep_Rec_b-barrel"/>
    <property type="match status" value="1"/>
</dbReference>
<dbReference type="InterPro" id="IPR023996">
    <property type="entry name" value="TonB-dep_OMP_SusC/RagA"/>
</dbReference>
<reference evidence="2 3" key="1">
    <citation type="journal article" date="2019" name="Nat. Med.">
        <title>A library of human gut bacterial isolates paired with longitudinal multiomics data enables mechanistic microbiome research.</title>
        <authorList>
            <person name="Poyet M."/>
            <person name="Groussin M."/>
            <person name="Gibbons S.M."/>
            <person name="Avila-Pacheco J."/>
            <person name="Jiang X."/>
            <person name="Kearney S.M."/>
            <person name="Perrotta A.R."/>
            <person name="Berdy B."/>
            <person name="Zhao S."/>
            <person name="Lieberman T.D."/>
            <person name="Swanson P.K."/>
            <person name="Smith M."/>
            <person name="Roesemann S."/>
            <person name="Alexander J.E."/>
            <person name="Rich S.A."/>
            <person name="Livny J."/>
            <person name="Vlamakis H."/>
            <person name="Clish C."/>
            <person name="Bullock K."/>
            <person name="Deik A."/>
            <person name="Scott J."/>
            <person name="Pierce K.A."/>
            <person name="Xavier R.J."/>
            <person name="Alm E.J."/>
        </authorList>
    </citation>
    <scope>NUCLEOTIDE SEQUENCE [LARGE SCALE GENOMIC DNA]</scope>
    <source>
        <strain evidence="2 3">BIOML-A163</strain>
    </source>
</reference>
<gene>
    <name evidence="2" type="ORF">F3D71_28430</name>
</gene>
<evidence type="ECO:0000259" key="1">
    <source>
        <dbReference type="Pfam" id="PF00593"/>
    </source>
</evidence>
<name>A0A5M5BVJ2_BACOV</name>
<organism evidence="2 3">
    <name type="scientific">Bacteroides ovatus</name>
    <dbReference type="NCBI Taxonomy" id="28116"/>
    <lineage>
        <taxon>Bacteria</taxon>
        <taxon>Pseudomonadati</taxon>
        <taxon>Bacteroidota</taxon>
        <taxon>Bacteroidia</taxon>
        <taxon>Bacteroidales</taxon>
        <taxon>Bacteroidaceae</taxon>
        <taxon>Bacteroides</taxon>
    </lineage>
</organism>
<sequence>VNPWQTLLSNGYQKDNRNNINTTLRLNYDLSSLLTKGLSVHGSIAYDSYYYSRKKYSKTFPYYLARRDAEDPDYIYLIPQSEESIWSVSTGWDKNRKVYMEFGIDYNRTFGLHKTTALILYNQSKYYSPSLQYYVPNAYQGLVGRLTYEYASRYLAEFNMGYNGTENFAKGKRFGFFPAVSLGWVISEEKFFPKNNIVKYLKVRGSYGEVGNDQIGGDRFLYLPSSYGAASDSGVNKYNFGLASNPYTSLMIVENKIGNPDLTWEKAKKMNVGVDINLFNNCLTASFDIFKEKRNNILANISTSPMIIGANLPAYNFGEMENRGWEMDLNFRHHIQDFHYWARFNYSFARNEIIYMDEVQKRYDYQMTTGRRKNQFFGLIFDGYYNSWEEINALDRPKSSWSGNQLQPGDVKYVDVNQDGVIDDYDMVPIGYTPVPEIIYGFSFGAQYKGFDFSILFQGADNVSIKYFGRSMWPFAKGEESAKSLIKERWTQERYEAGEKITFPRLSLNPNGETDHNYRPSTLWIRDASYLRLKNLEVGYTFTGGFVKRLNLNSVRLYFNGSNLFTWTDVVDLDPEAPSRSGNVEINTYPLQKVYNIGLNINF</sequence>
<feature type="domain" description="TonB-dependent receptor-like beta-barrel" evidence="1">
    <location>
        <begin position="9"/>
        <end position="564"/>
    </location>
</feature>
<dbReference type="InterPro" id="IPR000531">
    <property type="entry name" value="Beta-barrel_TonB"/>
</dbReference>
<dbReference type="EMBL" id="VWLE01000755">
    <property type="protein sequence ID" value="KAA3935073.1"/>
    <property type="molecule type" value="Genomic_DNA"/>
</dbReference>
<evidence type="ECO:0000313" key="3">
    <source>
        <dbReference type="Proteomes" id="UP000323717"/>
    </source>
</evidence>
<feature type="non-terminal residue" evidence="2">
    <location>
        <position position="1"/>
    </location>
</feature>
<dbReference type="NCBIfam" id="TIGR04056">
    <property type="entry name" value="OMP_RagA_SusC"/>
    <property type="match status" value="1"/>
</dbReference>
<proteinExistence type="predicted"/>
<dbReference type="AlphaFoldDB" id="A0A5M5BVJ2"/>
<evidence type="ECO:0000313" key="2">
    <source>
        <dbReference type="EMBL" id="KAA3935073.1"/>
    </source>
</evidence>
<dbReference type="Proteomes" id="UP000323717">
    <property type="component" value="Unassembled WGS sequence"/>
</dbReference>
<comment type="caution">
    <text evidence="2">The sequence shown here is derived from an EMBL/GenBank/DDBJ whole genome shotgun (WGS) entry which is preliminary data.</text>
</comment>
<accession>A0A5M5BVJ2</accession>
<dbReference type="SUPFAM" id="SSF56935">
    <property type="entry name" value="Porins"/>
    <property type="match status" value="1"/>
</dbReference>